<dbReference type="STRING" id="1221500.ABE65_010320"/>
<organism evidence="2 3">
    <name type="scientific">Fictibacillus phosphorivorans</name>
    <dbReference type="NCBI Taxonomy" id="1221500"/>
    <lineage>
        <taxon>Bacteria</taxon>
        <taxon>Bacillati</taxon>
        <taxon>Bacillota</taxon>
        <taxon>Bacilli</taxon>
        <taxon>Bacillales</taxon>
        <taxon>Fictibacillaceae</taxon>
        <taxon>Fictibacillus</taxon>
    </lineage>
</organism>
<dbReference type="Proteomes" id="UP000076623">
    <property type="component" value="Chromosome"/>
</dbReference>
<evidence type="ECO:0000313" key="2">
    <source>
        <dbReference type="EMBL" id="ANC77174.1"/>
    </source>
</evidence>
<feature type="compositionally biased region" description="Basic and acidic residues" evidence="1">
    <location>
        <begin position="79"/>
        <end position="97"/>
    </location>
</feature>
<evidence type="ECO:0000256" key="1">
    <source>
        <dbReference type="SAM" id="MobiDB-lite"/>
    </source>
</evidence>
<gene>
    <name evidence="2" type="ORF">ABE65_010320</name>
</gene>
<feature type="region of interest" description="Disordered" evidence="1">
    <location>
        <begin position="73"/>
        <end position="97"/>
    </location>
</feature>
<dbReference type="KEGG" id="fpn:ABE65_010320"/>
<dbReference type="RefSeq" id="WP_066394426.1">
    <property type="nucleotide sequence ID" value="NZ_CP015378.1"/>
</dbReference>
<proteinExistence type="predicted"/>
<dbReference type="EMBL" id="CP015378">
    <property type="protein sequence ID" value="ANC77174.1"/>
    <property type="molecule type" value="Genomic_DNA"/>
</dbReference>
<keyword evidence="3" id="KW-1185">Reference proteome</keyword>
<sequence>MDWEGIKQLAFGPLNLSHDELGKLTHREFMELVEGFEWRDKYQRSMMAVHARTIMSAQHKKPLDPVKAFNLKQKKEKKKTNAEESKNIVQELEREMG</sequence>
<dbReference type="AlphaFoldDB" id="A0A160IM40"/>
<evidence type="ECO:0000313" key="3">
    <source>
        <dbReference type="Proteomes" id="UP000076623"/>
    </source>
</evidence>
<name>A0A160IM40_9BACL</name>
<protein>
    <submittedName>
        <fullName evidence="2">Uncharacterized protein</fullName>
    </submittedName>
</protein>
<accession>A0A160IM40</accession>
<reference evidence="2 3" key="1">
    <citation type="submission" date="2016-04" db="EMBL/GenBank/DDBJ databases">
        <title>Complete genome sequence of Fictibacillus phosphorivorans G25-29, a strain toxic to nematodes.</title>
        <authorList>
            <person name="Zheng Z."/>
        </authorList>
    </citation>
    <scope>NUCLEOTIDE SEQUENCE [LARGE SCALE GENOMIC DNA]</scope>
    <source>
        <strain evidence="2 3">G25-29</strain>
    </source>
</reference>